<dbReference type="Proteomes" id="UP001153365">
    <property type="component" value="Unassembled WGS sequence"/>
</dbReference>
<proteinExistence type="predicted"/>
<protein>
    <submittedName>
        <fullName evidence="2">Uncharacterized protein</fullName>
    </submittedName>
</protein>
<keyword evidence="1" id="KW-1133">Transmembrane helix</keyword>
<reference evidence="2" key="1">
    <citation type="submission" date="2022-06" db="EMBL/GenBank/DDBJ databases">
        <authorList>
            <consortium name="SYNGENTA / RWTH Aachen University"/>
        </authorList>
    </citation>
    <scope>NUCLEOTIDE SEQUENCE</scope>
</reference>
<name>A0AAV0AH00_PHAPC</name>
<dbReference type="EMBL" id="CALTRL010000194">
    <property type="protein sequence ID" value="CAH7667023.1"/>
    <property type="molecule type" value="Genomic_DNA"/>
</dbReference>
<keyword evidence="1" id="KW-0472">Membrane</keyword>
<accession>A0AAV0AH00</accession>
<gene>
    <name evidence="2" type="ORF">PPACK8108_LOCUS1396</name>
</gene>
<evidence type="ECO:0000313" key="2">
    <source>
        <dbReference type="EMBL" id="CAH7667023.1"/>
    </source>
</evidence>
<keyword evidence="3" id="KW-1185">Reference proteome</keyword>
<comment type="caution">
    <text evidence="2">The sequence shown here is derived from an EMBL/GenBank/DDBJ whole genome shotgun (WGS) entry which is preliminary data.</text>
</comment>
<evidence type="ECO:0000313" key="3">
    <source>
        <dbReference type="Proteomes" id="UP001153365"/>
    </source>
</evidence>
<organism evidence="2 3">
    <name type="scientific">Phakopsora pachyrhizi</name>
    <name type="common">Asian soybean rust disease fungus</name>
    <dbReference type="NCBI Taxonomy" id="170000"/>
    <lineage>
        <taxon>Eukaryota</taxon>
        <taxon>Fungi</taxon>
        <taxon>Dikarya</taxon>
        <taxon>Basidiomycota</taxon>
        <taxon>Pucciniomycotina</taxon>
        <taxon>Pucciniomycetes</taxon>
        <taxon>Pucciniales</taxon>
        <taxon>Phakopsoraceae</taxon>
        <taxon>Phakopsora</taxon>
    </lineage>
</organism>
<sequence length="89" mass="10318">MIGDLSNFFWSYIQNLLPKIIILLVYYTLCDLILLSQIVYQNQQHSQLIFNQHSQQHPHVEETGCSSQKLQTLLADHHHLDQSTSSPVD</sequence>
<keyword evidence="1" id="KW-0812">Transmembrane</keyword>
<dbReference type="AlphaFoldDB" id="A0AAV0AH00"/>
<feature type="transmembrane region" description="Helical" evidence="1">
    <location>
        <begin position="20"/>
        <end position="40"/>
    </location>
</feature>
<evidence type="ECO:0000256" key="1">
    <source>
        <dbReference type="SAM" id="Phobius"/>
    </source>
</evidence>